<proteinExistence type="predicted"/>
<gene>
    <name evidence="2" type="ORF">B0T17DRAFT_620652</name>
</gene>
<keyword evidence="3" id="KW-1185">Reference proteome</keyword>
<dbReference type="EMBL" id="JAULSR010000009">
    <property type="protein sequence ID" value="KAK0612471.1"/>
    <property type="molecule type" value="Genomic_DNA"/>
</dbReference>
<comment type="caution">
    <text evidence="2">The sequence shown here is derived from an EMBL/GenBank/DDBJ whole genome shotgun (WGS) entry which is preliminary data.</text>
</comment>
<protein>
    <submittedName>
        <fullName evidence="2">Uncharacterized protein</fullName>
    </submittedName>
</protein>
<organism evidence="2 3">
    <name type="scientific">Bombardia bombarda</name>
    <dbReference type="NCBI Taxonomy" id="252184"/>
    <lineage>
        <taxon>Eukaryota</taxon>
        <taxon>Fungi</taxon>
        <taxon>Dikarya</taxon>
        <taxon>Ascomycota</taxon>
        <taxon>Pezizomycotina</taxon>
        <taxon>Sordariomycetes</taxon>
        <taxon>Sordariomycetidae</taxon>
        <taxon>Sordariales</taxon>
        <taxon>Lasiosphaeriaceae</taxon>
        <taxon>Bombardia</taxon>
    </lineage>
</organism>
<feature type="compositionally biased region" description="Pro residues" evidence="1">
    <location>
        <begin position="10"/>
        <end position="24"/>
    </location>
</feature>
<evidence type="ECO:0000313" key="3">
    <source>
        <dbReference type="Proteomes" id="UP001174934"/>
    </source>
</evidence>
<dbReference type="AlphaFoldDB" id="A0AA39TPK5"/>
<reference evidence="2" key="1">
    <citation type="submission" date="2023-06" db="EMBL/GenBank/DDBJ databases">
        <title>Genome-scale phylogeny and comparative genomics of the fungal order Sordariales.</title>
        <authorList>
            <consortium name="Lawrence Berkeley National Laboratory"/>
            <person name="Hensen N."/>
            <person name="Bonometti L."/>
            <person name="Westerberg I."/>
            <person name="Brannstrom I.O."/>
            <person name="Guillou S."/>
            <person name="Cros-Aarteil S."/>
            <person name="Calhoun S."/>
            <person name="Haridas S."/>
            <person name="Kuo A."/>
            <person name="Mondo S."/>
            <person name="Pangilinan J."/>
            <person name="Riley R."/>
            <person name="LaButti K."/>
            <person name="Andreopoulos B."/>
            <person name="Lipzen A."/>
            <person name="Chen C."/>
            <person name="Yanf M."/>
            <person name="Daum C."/>
            <person name="Ng V."/>
            <person name="Clum A."/>
            <person name="Steindorff A."/>
            <person name="Ohm R."/>
            <person name="Martin F."/>
            <person name="Silar P."/>
            <person name="Natvig D."/>
            <person name="Lalanne C."/>
            <person name="Gautier V."/>
            <person name="Ament-velasquez S.L."/>
            <person name="Kruys A."/>
            <person name="Hutchinson M.I."/>
            <person name="Powell A.J."/>
            <person name="Barry K."/>
            <person name="Miller A.N."/>
            <person name="Grigoriev I.V."/>
            <person name="Debuchy R."/>
            <person name="Gladieux P."/>
            <person name="Thoren M.H."/>
            <person name="Johannesson H."/>
        </authorList>
    </citation>
    <scope>NUCLEOTIDE SEQUENCE</scope>
    <source>
        <strain evidence="2">SMH3391-2</strain>
    </source>
</reference>
<sequence length="171" mass="19577">MSRLDRDPPDCWPRPPSPSPPPPSFHLLPDITKKVNFGEDIDFVVGVTATALTADQLLKVTNKKNKHKVGHLAKAGLSAAVAATAFSMMEREHREHKVDRLQHPDYRIKRRRSCSPERRMQVHFCDDERLPGLREGTRRVRLQTRSQSPVQYEYYRRVSTTGAAEPLAWGR</sequence>
<dbReference type="Proteomes" id="UP001174934">
    <property type="component" value="Unassembled WGS sequence"/>
</dbReference>
<evidence type="ECO:0000313" key="2">
    <source>
        <dbReference type="EMBL" id="KAK0612471.1"/>
    </source>
</evidence>
<name>A0AA39TPK5_9PEZI</name>
<accession>A0AA39TPK5</accession>
<evidence type="ECO:0000256" key="1">
    <source>
        <dbReference type="SAM" id="MobiDB-lite"/>
    </source>
</evidence>
<feature type="region of interest" description="Disordered" evidence="1">
    <location>
        <begin position="1"/>
        <end position="24"/>
    </location>
</feature>